<reference evidence="10 11" key="1">
    <citation type="journal article" date="2025" name="Anaerobe">
        <title>Description of Anaerococcus kampingiae sp. nov., Anaerococcus groningensis sp. nov., Anaerococcus martiniensis sp. nov., and Anaerococcus cruorum sp. nov., isolated from human clinical specimens.</title>
        <authorList>
            <person name="Boiten K.E."/>
            <person name="Meijer J."/>
            <person name="van Wezel E.M."/>
            <person name="Veloo A.C.M."/>
        </authorList>
    </citation>
    <scope>NUCLEOTIDE SEQUENCE [LARGE SCALE GENOMIC DNA]</scope>
    <source>
        <strain evidence="10 11">ENR0831</strain>
    </source>
</reference>
<feature type="transmembrane region" description="Helical" evidence="9">
    <location>
        <begin position="476"/>
        <end position="497"/>
    </location>
</feature>
<comment type="caution">
    <text evidence="10">The sequence shown here is derived from an EMBL/GenBank/DDBJ whole genome shotgun (WGS) entry which is preliminary data.</text>
</comment>
<name>A0ABW9M6R8_9FIRM</name>
<evidence type="ECO:0000256" key="3">
    <source>
        <dbReference type="ARBA" id="ARBA00022448"/>
    </source>
</evidence>
<feature type="transmembrane region" description="Helical" evidence="9">
    <location>
        <begin position="518"/>
        <end position="535"/>
    </location>
</feature>
<dbReference type="InterPro" id="IPR002490">
    <property type="entry name" value="V-ATPase_116kDa_su"/>
</dbReference>
<sequence length="685" mass="77791">MEGNQKLNNIKLANGKDYLQNRSKNIKENFKIYEKSKIHLSKSLENTSKSSYIDAELIDNDKKSNSITNNHSKKSDDPRINNYDLLDNQSYLLVYPKKVNKDLTRTINTLGFVDNQVPRETNLDNIDIEIDNTKNKIEQINDEINNLMADNKNLIDSITYNIAYEKEASDYQNSMAFGEKYFYFSAMVGQSKIKNMEAIEKKYSDTNIISKDLMNDFSKKKNDDKKNDNKQTNKNEESYLLVYPEKVKKDVSRSINTLGFVDNEIPENANINSINQEYDSVNRELLSINHQINEIDRQYSDVLDNIAYSLDYAYKAEELKSTMAQGDKYFYLSGWVPESEVSKFKSLENKYEDTVLSTKKVEDTSDSPPTRLKNNSLFRPFEFLVNMYGAPNYDEIDPTPFFAITYLLLYGLMFGDLGQGLVFIAIGLWLSKKNKIFGGLIKRIGISASIFGLMYGSFFGREDLIPALLIKPFDNIMTVLIASVAFGVSLMVISYLIGIYNKVSKQHNIEEGIFGKEGLAGLMMMLSFIIIVLNIVNISPIPMSVGLVLLILSIVMMIFKQPIARKLEGNKRLYDQSKGDYYVESSFSIIEALLSVFSNLVSFTRVGAFAINHVGLYMAFEVMAKLAGGGIIGFIILVLGNALIIGLEGMIVFIQGLRLEFYEMFSKYYEGNGRLFKPIGKKSNN</sequence>
<dbReference type="Proteomes" id="UP001637996">
    <property type="component" value="Unassembled WGS sequence"/>
</dbReference>
<evidence type="ECO:0000313" key="11">
    <source>
        <dbReference type="Proteomes" id="UP001637996"/>
    </source>
</evidence>
<keyword evidence="8" id="KW-0175">Coiled coil</keyword>
<dbReference type="RefSeq" id="WP_410030485.1">
    <property type="nucleotide sequence ID" value="NZ_JBGMEI010000001.1"/>
</dbReference>
<keyword evidence="11" id="KW-1185">Reference proteome</keyword>
<evidence type="ECO:0000313" key="10">
    <source>
        <dbReference type="EMBL" id="MFO3664688.1"/>
    </source>
</evidence>
<keyword evidence="3" id="KW-0813">Transport</keyword>
<feature type="transmembrane region" description="Helical" evidence="9">
    <location>
        <begin position="581"/>
        <end position="611"/>
    </location>
</feature>
<dbReference type="EMBL" id="JBGMEI010000001">
    <property type="protein sequence ID" value="MFO3664688.1"/>
    <property type="molecule type" value="Genomic_DNA"/>
</dbReference>
<comment type="subcellular location">
    <subcellularLocation>
        <location evidence="1">Membrane</location>
        <topology evidence="1">Multi-pass membrane protein</topology>
    </subcellularLocation>
</comment>
<proteinExistence type="inferred from homology"/>
<evidence type="ECO:0000256" key="6">
    <source>
        <dbReference type="ARBA" id="ARBA00023065"/>
    </source>
</evidence>
<evidence type="ECO:0000256" key="8">
    <source>
        <dbReference type="SAM" id="Coils"/>
    </source>
</evidence>
<organism evidence="10 11">
    <name type="scientific">Anaerococcus martiniensis</name>
    <dbReference type="NCBI Taxonomy" id="3115615"/>
    <lineage>
        <taxon>Bacteria</taxon>
        <taxon>Bacillati</taxon>
        <taxon>Bacillota</taxon>
        <taxon>Tissierellia</taxon>
        <taxon>Tissierellales</taxon>
        <taxon>Peptoniphilaceae</taxon>
        <taxon>Anaerococcus</taxon>
    </lineage>
</organism>
<protein>
    <submittedName>
        <fullName evidence="10">V-type ATP synthase subunit I</fullName>
    </submittedName>
</protein>
<keyword evidence="4 9" id="KW-0812">Transmembrane</keyword>
<feature type="transmembrane region" description="Helical" evidence="9">
    <location>
        <begin position="541"/>
        <end position="560"/>
    </location>
</feature>
<keyword evidence="6" id="KW-0406">Ion transport</keyword>
<evidence type="ECO:0000256" key="7">
    <source>
        <dbReference type="ARBA" id="ARBA00023136"/>
    </source>
</evidence>
<evidence type="ECO:0000256" key="5">
    <source>
        <dbReference type="ARBA" id="ARBA00022989"/>
    </source>
</evidence>
<evidence type="ECO:0000256" key="4">
    <source>
        <dbReference type="ARBA" id="ARBA00022692"/>
    </source>
</evidence>
<feature type="transmembrane region" description="Helical" evidence="9">
    <location>
        <begin position="407"/>
        <end position="430"/>
    </location>
</feature>
<evidence type="ECO:0000256" key="2">
    <source>
        <dbReference type="ARBA" id="ARBA00009904"/>
    </source>
</evidence>
<evidence type="ECO:0000256" key="1">
    <source>
        <dbReference type="ARBA" id="ARBA00004141"/>
    </source>
</evidence>
<dbReference type="PANTHER" id="PTHR11629:SF63">
    <property type="entry name" value="V-TYPE PROTON ATPASE SUBUNIT A"/>
    <property type="match status" value="1"/>
</dbReference>
<evidence type="ECO:0000256" key="9">
    <source>
        <dbReference type="SAM" id="Phobius"/>
    </source>
</evidence>
<dbReference type="PANTHER" id="PTHR11629">
    <property type="entry name" value="VACUOLAR PROTON ATPASES"/>
    <property type="match status" value="1"/>
</dbReference>
<gene>
    <name evidence="10" type="ORF">ACCQ41_00230</name>
</gene>
<feature type="transmembrane region" description="Helical" evidence="9">
    <location>
        <begin position="631"/>
        <end position="654"/>
    </location>
</feature>
<feature type="transmembrane region" description="Helical" evidence="9">
    <location>
        <begin position="437"/>
        <end position="456"/>
    </location>
</feature>
<comment type="similarity">
    <text evidence="2">Belongs to the V-ATPase 116 kDa subunit family.</text>
</comment>
<keyword evidence="7 9" id="KW-0472">Membrane</keyword>
<dbReference type="Pfam" id="PF01496">
    <property type="entry name" value="V_ATPase_I"/>
    <property type="match status" value="1"/>
</dbReference>
<keyword evidence="5 9" id="KW-1133">Transmembrane helix</keyword>
<feature type="coiled-coil region" evidence="8">
    <location>
        <begin position="123"/>
        <end position="157"/>
    </location>
</feature>
<accession>A0ABW9M6R8</accession>